<evidence type="ECO:0000256" key="2">
    <source>
        <dbReference type="ARBA" id="ARBA00022946"/>
    </source>
</evidence>
<dbReference type="GO" id="GO:0016554">
    <property type="term" value="P:cytidine to uridine editing"/>
    <property type="evidence" value="ECO:0007669"/>
    <property type="project" value="InterPro"/>
</dbReference>
<dbReference type="PANTHER" id="PTHR31346">
    <property type="entry name" value="MULTIPLE ORGANELLAR RNA EDITING FACTOR 2, CHLOROPLASTIC-RELATED-RELATED"/>
    <property type="match status" value="1"/>
</dbReference>
<reference evidence="4" key="1">
    <citation type="submission" date="2018-06" db="EMBL/GenBank/DDBJ databases">
        <title>WGS assembly of Brassica rapa FPsc.</title>
        <authorList>
            <person name="Bowman J."/>
            <person name="Kohchi T."/>
            <person name="Yamato K."/>
            <person name="Jenkins J."/>
            <person name="Shu S."/>
            <person name="Ishizaki K."/>
            <person name="Yamaoka S."/>
            <person name="Nishihama R."/>
            <person name="Nakamura Y."/>
            <person name="Berger F."/>
            <person name="Adam C."/>
            <person name="Aki S."/>
            <person name="Althoff F."/>
            <person name="Araki T."/>
            <person name="Arteaga-Vazquez M."/>
            <person name="Balasubrmanian S."/>
            <person name="Bauer D."/>
            <person name="Boehm C."/>
            <person name="Briginshaw L."/>
            <person name="Caballero-Perez J."/>
            <person name="Catarino B."/>
            <person name="Chen F."/>
            <person name="Chiyoda S."/>
            <person name="Chovatia M."/>
            <person name="Davies K."/>
            <person name="Delmans M."/>
            <person name="Demura T."/>
            <person name="Dierschke T."/>
            <person name="Dolan L."/>
            <person name="Dorantes-Acosta A."/>
            <person name="Eklund D."/>
            <person name="Florent S."/>
            <person name="Flores-Sandoval E."/>
            <person name="Fujiyama A."/>
            <person name="Fukuzawa H."/>
            <person name="Galik B."/>
            <person name="Grimanelli D."/>
            <person name="Grimwood J."/>
            <person name="Grossniklaus U."/>
            <person name="Hamada T."/>
            <person name="Haseloff J."/>
            <person name="Hetherington A."/>
            <person name="Higo A."/>
            <person name="Hirakawa Y."/>
            <person name="Hundley H."/>
            <person name="Ikeda Y."/>
            <person name="Inoue K."/>
            <person name="Inoue S."/>
            <person name="Ishida S."/>
            <person name="Jia Q."/>
            <person name="Kakita M."/>
            <person name="Kanazawa T."/>
            <person name="Kawai Y."/>
            <person name="Kawashima T."/>
            <person name="Kennedy M."/>
            <person name="Kinose K."/>
            <person name="Kinoshita T."/>
            <person name="Kohara Y."/>
            <person name="Koide E."/>
            <person name="Komatsu K."/>
            <person name="Kopischke S."/>
            <person name="Kubo M."/>
            <person name="Kyozuka J."/>
            <person name="Lagercrantz U."/>
            <person name="Lin S."/>
            <person name="Lindquist E."/>
            <person name="Lipzen A."/>
            <person name="Lu C."/>
            <person name="Luna E."/>
            <person name="Martienssen R."/>
            <person name="Minamino N."/>
            <person name="Mizutani M."/>
            <person name="Mizutani M."/>
            <person name="Mochizuki N."/>
            <person name="Monte I."/>
            <person name="Mosher R."/>
            <person name="Nagasaki H."/>
            <person name="Nakagami H."/>
            <person name="Naramoto S."/>
            <person name="Nishitani K."/>
            <person name="Ohtani M."/>
            <person name="Okamoto T."/>
            <person name="Okumura M."/>
            <person name="Phillips J."/>
            <person name="Pollak B."/>
            <person name="Reinders A."/>
            <person name="Roevekamp M."/>
            <person name="Sano R."/>
            <person name="Sawa S."/>
            <person name="Schmid M."/>
            <person name="Shirakawa M."/>
            <person name="Solano R."/>
            <person name="Spunde A."/>
            <person name="Suetsugu N."/>
            <person name="Sugano S."/>
            <person name="Sugiyama A."/>
            <person name="Sun R."/>
            <person name="Suzuki Y."/>
            <person name="Takenaka M."/>
            <person name="Takezawa D."/>
            <person name="Tomogane H."/>
            <person name="Tsuzuki M."/>
            <person name="Ueda T."/>
            <person name="Umeda M."/>
            <person name="Ward J."/>
            <person name="Watanabe Y."/>
            <person name="Yazaki K."/>
            <person name="Yokoyama R."/>
            <person name="Yoshitake Y."/>
            <person name="Yotsui I."/>
            <person name="Zachgo S."/>
            <person name="Schmutz J."/>
        </authorList>
    </citation>
    <scope>NUCLEOTIDE SEQUENCE [LARGE SCALE GENOMIC DNA]</scope>
</reference>
<organism evidence="4">
    <name type="scientific">Brassica campestris</name>
    <name type="common">Field mustard</name>
    <dbReference type="NCBI Taxonomy" id="3711"/>
    <lineage>
        <taxon>Eukaryota</taxon>
        <taxon>Viridiplantae</taxon>
        <taxon>Streptophyta</taxon>
        <taxon>Embryophyta</taxon>
        <taxon>Tracheophyta</taxon>
        <taxon>Spermatophyta</taxon>
        <taxon>Magnoliopsida</taxon>
        <taxon>eudicotyledons</taxon>
        <taxon>Gunneridae</taxon>
        <taxon>Pentapetalae</taxon>
        <taxon>rosids</taxon>
        <taxon>malvids</taxon>
        <taxon>Brassicales</taxon>
        <taxon>Brassicaceae</taxon>
        <taxon>Brassiceae</taxon>
        <taxon>Brassica</taxon>
    </lineage>
</organism>
<dbReference type="AlphaFoldDB" id="A0A397L046"/>
<keyword evidence="1" id="KW-0507">mRNA processing</keyword>
<dbReference type="GO" id="GO:0006397">
    <property type="term" value="P:mRNA processing"/>
    <property type="evidence" value="ECO:0007669"/>
    <property type="project" value="UniProtKB-KW"/>
</dbReference>
<keyword evidence="2" id="KW-0809">Transit peptide</keyword>
<dbReference type="EMBL" id="KZ865753">
    <property type="protein sequence ID" value="RIA04709.1"/>
    <property type="molecule type" value="Genomic_DNA"/>
</dbReference>
<protein>
    <recommendedName>
        <fullName evidence="3">MORF/ORRM1/DAG-like MORF domain-containing protein</fullName>
    </recommendedName>
</protein>
<proteinExistence type="predicted"/>
<evidence type="ECO:0000313" key="4">
    <source>
        <dbReference type="EMBL" id="RIA04709.1"/>
    </source>
</evidence>
<dbReference type="PANTHER" id="PTHR31346:SF5">
    <property type="entry name" value="MULTIPLE ORGANELLAR RNA EDITING FACTOR 1, MITOCHONDRIAL"/>
    <property type="match status" value="1"/>
</dbReference>
<dbReference type="Proteomes" id="UP000264353">
    <property type="component" value="Unassembled WGS sequence"/>
</dbReference>
<feature type="domain" description="MORF/ORRM1/DAG-like MORF" evidence="3">
    <location>
        <begin position="121"/>
        <end position="214"/>
    </location>
</feature>
<evidence type="ECO:0000256" key="1">
    <source>
        <dbReference type="ARBA" id="ARBA00022664"/>
    </source>
</evidence>
<sequence length="245" mass="26583">MAMYSHLLRRATTSRFSLSLSSSSNLGRAFLTTASCYSLSPSSSSVAPTSNLGGASLTSASGYALSPSPSSIASVSTVLKRGSLTEATRAPARLFSTSKYKLYDDGDEITENTVLFEGCDYKHWLIAMDFPKDNPLSPEEMVSTYENTCAAGLGISLEDAKKKIYACSTTTYKGFQAIMTEEESDKFKGLPGVVFTLPDCYIDDVKKEYGGDKYDNGVITHRPPPVPIHYNKRSPLLGLQPPTDY</sequence>
<dbReference type="InterPro" id="IPR054059">
    <property type="entry name" value="MORF/ORRM1/DAG-like_MORF"/>
</dbReference>
<dbReference type="Pfam" id="PF21864">
    <property type="entry name" value="MORF_dom"/>
    <property type="match status" value="1"/>
</dbReference>
<name>A0A397L046_BRACM</name>
<dbReference type="InterPro" id="IPR039206">
    <property type="entry name" value="MORF/ORRM1/DAG-like"/>
</dbReference>
<evidence type="ECO:0000259" key="3">
    <source>
        <dbReference type="Pfam" id="PF21864"/>
    </source>
</evidence>
<gene>
    <name evidence="4" type="ORF">BRARA_K01028</name>
</gene>
<accession>A0A397L046</accession>